<proteinExistence type="predicted"/>
<dbReference type="AlphaFoldDB" id="A0A382DLC6"/>
<dbReference type="PROSITE" id="PS51462">
    <property type="entry name" value="NUDIX"/>
    <property type="match status" value="1"/>
</dbReference>
<reference evidence="5" key="1">
    <citation type="submission" date="2018-05" db="EMBL/GenBank/DDBJ databases">
        <authorList>
            <person name="Lanie J.A."/>
            <person name="Ng W.-L."/>
            <person name="Kazmierczak K.M."/>
            <person name="Andrzejewski T.M."/>
            <person name="Davidsen T.M."/>
            <person name="Wayne K.J."/>
            <person name="Tettelin H."/>
            <person name="Glass J.I."/>
            <person name="Rusch D."/>
            <person name="Podicherti R."/>
            <person name="Tsui H.-C.T."/>
            <person name="Winkler M.E."/>
        </authorList>
    </citation>
    <scope>NUCLEOTIDE SEQUENCE</scope>
</reference>
<evidence type="ECO:0000256" key="3">
    <source>
        <dbReference type="SAM" id="MobiDB-lite"/>
    </source>
</evidence>
<evidence type="ECO:0000313" key="5">
    <source>
        <dbReference type="EMBL" id="SVB38511.1"/>
    </source>
</evidence>
<dbReference type="PANTHER" id="PTHR43046">
    <property type="entry name" value="GDP-MANNOSE MANNOSYL HYDROLASE"/>
    <property type="match status" value="1"/>
</dbReference>
<dbReference type="CDD" id="cd18886">
    <property type="entry name" value="NUDIX_MutT_Nudt1"/>
    <property type="match status" value="1"/>
</dbReference>
<dbReference type="Gene3D" id="3.90.79.10">
    <property type="entry name" value="Nucleoside Triphosphate Pyrophosphohydrolase"/>
    <property type="match status" value="1"/>
</dbReference>
<organism evidence="5">
    <name type="scientific">marine metagenome</name>
    <dbReference type="NCBI Taxonomy" id="408172"/>
    <lineage>
        <taxon>unclassified sequences</taxon>
        <taxon>metagenomes</taxon>
        <taxon>ecological metagenomes</taxon>
    </lineage>
</organism>
<keyword evidence="2" id="KW-0378">Hydrolase</keyword>
<accession>A0A382DLC6</accession>
<evidence type="ECO:0000256" key="2">
    <source>
        <dbReference type="ARBA" id="ARBA00022801"/>
    </source>
</evidence>
<sequence length="169" mass="19354">MQNIPFRISTLVFIRNGNGELLLLKRARAPNLGKWSPIGGKLDFSIGESPFECAIRETLEETGMKIDDKDLRLFAYISEKNYEGSGHWLMFLFDCLAQLNDLPPNGPEGKFAWFDREEVDNLKIPETDHLLVWPIYDKRCSEFTAQRADFSEPDNPKIFVEPPPTPPPL</sequence>
<dbReference type="SUPFAM" id="SSF55811">
    <property type="entry name" value="Nudix"/>
    <property type="match status" value="1"/>
</dbReference>
<comment type="cofactor">
    <cofactor evidence="1">
        <name>Mg(2+)</name>
        <dbReference type="ChEBI" id="CHEBI:18420"/>
    </cofactor>
</comment>
<gene>
    <name evidence="5" type="ORF">METZ01_LOCUS191365</name>
</gene>
<dbReference type="EMBL" id="UINC01039679">
    <property type="protein sequence ID" value="SVB38511.1"/>
    <property type="molecule type" value="Genomic_DNA"/>
</dbReference>
<name>A0A382DLC6_9ZZZZ</name>
<dbReference type="InterPro" id="IPR015797">
    <property type="entry name" value="NUDIX_hydrolase-like_dom_sf"/>
</dbReference>
<evidence type="ECO:0000256" key="1">
    <source>
        <dbReference type="ARBA" id="ARBA00001946"/>
    </source>
</evidence>
<dbReference type="Pfam" id="PF00293">
    <property type="entry name" value="NUDIX"/>
    <property type="match status" value="1"/>
</dbReference>
<protein>
    <recommendedName>
        <fullName evidence="4">Nudix hydrolase domain-containing protein</fullName>
    </recommendedName>
</protein>
<evidence type="ECO:0000259" key="4">
    <source>
        <dbReference type="PROSITE" id="PS51462"/>
    </source>
</evidence>
<feature type="domain" description="Nudix hydrolase" evidence="4">
    <location>
        <begin position="5"/>
        <end position="136"/>
    </location>
</feature>
<feature type="region of interest" description="Disordered" evidence="3">
    <location>
        <begin position="149"/>
        <end position="169"/>
    </location>
</feature>
<dbReference type="InterPro" id="IPR000086">
    <property type="entry name" value="NUDIX_hydrolase_dom"/>
</dbReference>
<dbReference type="GO" id="GO:0016787">
    <property type="term" value="F:hydrolase activity"/>
    <property type="evidence" value="ECO:0007669"/>
    <property type="project" value="UniProtKB-KW"/>
</dbReference>
<dbReference type="PANTHER" id="PTHR43046:SF2">
    <property type="entry name" value="8-OXO-DGTP DIPHOSPHATASE-RELATED"/>
    <property type="match status" value="1"/>
</dbReference>